<dbReference type="AlphaFoldDB" id="A0A3G8H8E0"/>
<evidence type="ECO:0000313" key="3">
    <source>
        <dbReference type="Proteomes" id="UP000270411"/>
    </source>
</evidence>
<evidence type="ECO:0000256" key="1">
    <source>
        <dbReference type="SAM" id="MobiDB-lite"/>
    </source>
</evidence>
<accession>A0A3G8H8E0</accession>
<sequence length="70" mass="7725">MDTLLGDRGRKNQGQQYGARCRSSQHHLPVSANGKKPRALLGAPLRKFKTIFFGRQVKKAGDFPAFLAGK</sequence>
<gene>
    <name evidence="2" type="ORF">EHF44_25525</name>
</gene>
<reference evidence="3" key="1">
    <citation type="submission" date="2018-11" db="EMBL/GenBank/DDBJ databases">
        <title>FDA dAtabase for Regulatory Grade micrObial Sequences (FDA-ARGOS): Supporting development and validation of Infectious Disease Dx tests.</title>
        <authorList>
            <person name="Goldberg B."/>
            <person name="Campos J."/>
            <person name="Tallon L."/>
            <person name="Sadzewicz L."/>
            <person name="Zhao X."/>
            <person name="Vavikolanu K."/>
            <person name="Mehta A."/>
            <person name="Aluvathingal J."/>
            <person name="Nadendla S."/>
            <person name="Geyer C."/>
            <person name="Nandy P."/>
            <person name="Yan Y."/>
            <person name="Sichtig H."/>
        </authorList>
    </citation>
    <scope>NUCLEOTIDE SEQUENCE [LARGE SCALE GENOMIC DNA]</scope>
    <source>
        <strain evidence="3">FDAARGOS_614</strain>
    </source>
</reference>
<feature type="region of interest" description="Disordered" evidence="1">
    <location>
        <begin position="1"/>
        <end position="35"/>
    </location>
</feature>
<proteinExistence type="predicted"/>
<evidence type="ECO:0000313" key="2">
    <source>
        <dbReference type="EMBL" id="AZG16734.1"/>
    </source>
</evidence>
<dbReference type="RefSeq" id="WP_124686465.1">
    <property type="nucleotide sequence ID" value="NZ_CP033970.1"/>
</dbReference>
<feature type="compositionally biased region" description="Basic and acidic residues" evidence="1">
    <location>
        <begin position="1"/>
        <end position="10"/>
    </location>
</feature>
<dbReference type="EMBL" id="CP033970">
    <property type="protein sequence ID" value="AZG16734.1"/>
    <property type="molecule type" value="Genomic_DNA"/>
</dbReference>
<organism evidence="2 3">
    <name type="scientific">Cupriavidus pauculus</name>
    <dbReference type="NCBI Taxonomy" id="82633"/>
    <lineage>
        <taxon>Bacteria</taxon>
        <taxon>Pseudomonadati</taxon>
        <taxon>Pseudomonadota</taxon>
        <taxon>Betaproteobacteria</taxon>
        <taxon>Burkholderiales</taxon>
        <taxon>Burkholderiaceae</taxon>
        <taxon>Cupriavidus</taxon>
    </lineage>
</organism>
<protein>
    <submittedName>
        <fullName evidence="2">Uncharacterized protein</fullName>
    </submittedName>
</protein>
<dbReference type="Proteomes" id="UP000270411">
    <property type="component" value="Chromosome 2"/>
</dbReference>
<dbReference type="KEGG" id="cpau:EHF44_25525"/>
<name>A0A3G8H8E0_9BURK</name>